<feature type="transmembrane region" description="Helical" evidence="8">
    <location>
        <begin position="252"/>
        <end position="274"/>
    </location>
</feature>
<feature type="transmembrane region" description="Helical" evidence="8">
    <location>
        <begin position="97"/>
        <end position="120"/>
    </location>
</feature>
<dbReference type="EMBL" id="MCGN01000010">
    <property type="protein sequence ID" value="ORY91912.1"/>
    <property type="molecule type" value="Genomic_DNA"/>
</dbReference>
<feature type="transmembrane region" description="Helical" evidence="8">
    <location>
        <begin position="326"/>
        <end position="346"/>
    </location>
</feature>
<gene>
    <name evidence="11" type="ORF">BCR43DRAFT_558607</name>
</gene>
<comment type="caution">
    <text evidence="11">The sequence shown here is derived from an EMBL/GenBank/DDBJ whole genome shotgun (WGS) entry which is preliminary data.</text>
</comment>
<feature type="transmembrane region" description="Helical" evidence="8">
    <location>
        <begin position="286"/>
        <end position="306"/>
    </location>
</feature>
<evidence type="ECO:0000256" key="4">
    <source>
        <dbReference type="ARBA" id="ARBA00022692"/>
    </source>
</evidence>
<evidence type="ECO:0000256" key="1">
    <source>
        <dbReference type="ARBA" id="ARBA00004141"/>
    </source>
</evidence>
<dbReference type="PANTHER" id="PTHR11040:SF44">
    <property type="entry name" value="PROTEIN ZNTC-RELATED"/>
    <property type="match status" value="1"/>
</dbReference>
<feature type="chain" id="PRO_5012688003" evidence="10">
    <location>
        <begin position="23"/>
        <end position="380"/>
    </location>
</feature>
<dbReference type="OrthoDB" id="448280at2759"/>
<evidence type="ECO:0000256" key="5">
    <source>
        <dbReference type="ARBA" id="ARBA00022989"/>
    </source>
</evidence>
<comment type="subcellular location">
    <subcellularLocation>
        <location evidence="1 8">Membrane</location>
        <topology evidence="1 8">Multi-pass membrane protein</topology>
    </subcellularLocation>
</comment>
<keyword evidence="7 8" id="KW-0472">Membrane</keyword>
<dbReference type="Proteomes" id="UP000242180">
    <property type="component" value="Unassembled WGS sequence"/>
</dbReference>
<evidence type="ECO:0000256" key="3">
    <source>
        <dbReference type="ARBA" id="ARBA00022448"/>
    </source>
</evidence>
<proteinExistence type="inferred from homology"/>
<feature type="transmembrane region" description="Helical" evidence="8">
    <location>
        <begin position="224"/>
        <end position="246"/>
    </location>
</feature>
<reference evidence="11 12" key="1">
    <citation type="submission" date="2016-07" db="EMBL/GenBank/DDBJ databases">
        <title>Pervasive Adenine N6-methylation of Active Genes in Fungi.</title>
        <authorList>
            <consortium name="DOE Joint Genome Institute"/>
            <person name="Mondo S.J."/>
            <person name="Dannebaum R.O."/>
            <person name="Kuo R.C."/>
            <person name="Labutti K."/>
            <person name="Haridas S."/>
            <person name="Kuo A."/>
            <person name="Salamov A."/>
            <person name="Ahrendt S.R."/>
            <person name="Lipzen A."/>
            <person name="Sullivan W."/>
            <person name="Andreopoulos W.B."/>
            <person name="Clum A."/>
            <person name="Lindquist E."/>
            <person name="Daum C."/>
            <person name="Ramamoorthy G.K."/>
            <person name="Gryganskyi A."/>
            <person name="Culley D."/>
            <person name="Magnuson J.K."/>
            <person name="James T.Y."/>
            <person name="O'Malley M.A."/>
            <person name="Stajich J.E."/>
            <person name="Spatafora J.W."/>
            <person name="Visel A."/>
            <person name="Grigoriev I.V."/>
        </authorList>
    </citation>
    <scope>NUCLEOTIDE SEQUENCE [LARGE SCALE GENOMIC DNA]</scope>
    <source>
        <strain evidence="11 12">NRRL 2496</strain>
    </source>
</reference>
<dbReference type="FunCoup" id="A0A1X2H297">
    <property type="interactions" value="295"/>
</dbReference>
<dbReference type="InParanoid" id="A0A1X2H297"/>
<keyword evidence="3 8" id="KW-0813">Transport</keyword>
<name>A0A1X2H297_SYNRA</name>
<evidence type="ECO:0000256" key="10">
    <source>
        <dbReference type="SAM" id="SignalP"/>
    </source>
</evidence>
<comment type="similarity">
    <text evidence="2 8">Belongs to the ZIP transporter (TC 2.A.5) family.</text>
</comment>
<dbReference type="Pfam" id="PF02535">
    <property type="entry name" value="Zip"/>
    <property type="match status" value="1"/>
</dbReference>
<dbReference type="STRING" id="13706.A0A1X2H297"/>
<feature type="transmembrane region" description="Helical" evidence="8">
    <location>
        <begin position="140"/>
        <end position="163"/>
    </location>
</feature>
<keyword evidence="12" id="KW-1185">Reference proteome</keyword>
<protein>
    <submittedName>
        <fullName evidence="11">Zinc/iron permease</fullName>
    </submittedName>
</protein>
<feature type="transmembrane region" description="Helical" evidence="8">
    <location>
        <begin position="358"/>
        <end position="377"/>
    </location>
</feature>
<feature type="region of interest" description="Disordered" evidence="9">
    <location>
        <begin position="181"/>
        <end position="211"/>
    </location>
</feature>
<organism evidence="11 12">
    <name type="scientific">Syncephalastrum racemosum</name>
    <name type="common">Filamentous fungus</name>
    <dbReference type="NCBI Taxonomy" id="13706"/>
    <lineage>
        <taxon>Eukaryota</taxon>
        <taxon>Fungi</taxon>
        <taxon>Fungi incertae sedis</taxon>
        <taxon>Mucoromycota</taxon>
        <taxon>Mucoromycotina</taxon>
        <taxon>Mucoromycetes</taxon>
        <taxon>Mucorales</taxon>
        <taxon>Syncephalastraceae</taxon>
        <taxon>Syncephalastrum</taxon>
    </lineage>
</organism>
<dbReference type="AlphaFoldDB" id="A0A1X2H297"/>
<dbReference type="InterPro" id="IPR003689">
    <property type="entry name" value="ZIP"/>
</dbReference>
<dbReference type="InterPro" id="IPR004698">
    <property type="entry name" value="Zn/Fe_permease_fun/pln"/>
</dbReference>
<feature type="transmembrane region" description="Helical" evidence="8">
    <location>
        <begin position="64"/>
        <end position="85"/>
    </location>
</feature>
<feature type="region of interest" description="Disordered" evidence="9">
    <location>
        <begin position="30"/>
        <end position="50"/>
    </location>
</feature>
<sequence>MLTRKHLLTFAFFLLQIIYAIAQEAEEGHVHSAEEESGGHAHDSPDSAEECVATEEEYNMGLRIGSIFIILAGSFIGIFVPILMHRISPYSQGSPRHWILSIGKFFGTGVILAVAFIHMIPEASEKFESPCIQTGLWDTYEGFVGIFALLAVFFVQLLELSILTHLENKFKRNATTTRPVPDAELAVGGSEKGESVTTATEQPHHHHHSVSASSFEDSRLFKNVGIIILELGIVIHSIIIGITLGTTGEDGFTVLFIAMVFHQFFEAIALGTRINDMNLKSWVKPALMAIAFCLTTPVGIAIGMGIHASLNPWSQSNVLAQAVLDSLSAGILLYNSFISLICVEVNQNCNFRQASFPYKATCLLSMYIGAALMALLGKWA</sequence>
<keyword evidence="6 8" id="KW-0406">Ion transport</keyword>
<dbReference type="OMA" id="ISEYPWV"/>
<dbReference type="GO" id="GO:0005385">
    <property type="term" value="F:zinc ion transmembrane transporter activity"/>
    <property type="evidence" value="ECO:0007669"/>
    <property type="project" value="InterPro"/>
</dbReference>
<dbReference type="NCBIfam" id="TIGR00820">
    <property type="entry name" value="zip"/>
    <property type="match status" value="1"/>
</dbReference>
<evidence type="ECO:0000256" key="6">
    <source>
        <dbReference type="ARBA" id="ARBA00023065"/>
    </source>
</evidence>
<evidence type="ECO:0000313" key="12">
    <source>
        <dbReference type="Proteomes" id="UP000242180"/>
    </source>
</evidence>
<feature type="compositionally biased region" description="Basic and acidic residues" evidence="9">
    <location>
        <begin position="30"/>
        <end position="45"/>
    </location>
</feature>
<dbReference type="GO" id="GO:0005886">
    <property type="term" value="C:plasma membrane"/>
    <property type="evidence" value="ECO:0007669"/>
    <property type="project" value="TreeGrafter"/>
</dbReference>
<accession>A0A1X2H297</accession>
<evidence type="ECO:0000256" key="2">
    <source>
        <dbReference type="ARBA" id="ARBA00006939"/>
    </source>
</evidence>
<keyword evidence="4 8" id="KW-0812">Transmembrane</keyword>
<keyword evidence="5 8" id="KW-1133">Transmembrane helix</keyword>
<dbReference type="PANTHER" id="PTHR11040">
    <property type="entry name" value="ZINC/IRON TRANSPORTER"/>
    <property type="match status" value="1"/>
</dbReference>
<evidence type="ECO:0000256" key="9">
    <source>
        <dbReference type="SAM" id="MobiDB-lite"/>
    </source>
</evidence>
<evidence type="ECO:0000256" key="8">
    <source>
        <dbReference type="RuleBase" id="RU362088"/>
    </source>
</evidence>
<feature type="signal peptide" evidence="10">
    <location>
        <begin position="1"/>
        <end position="22"/>
    </location>
</feature>
<keyword evidence="10" id="KW-0732">Signal</keyword>
<evidence type="ECO:0000313" key="11">
    <source>
        <dbReference type="EMBL" id="ORY91912.1"/>
    </source>
</evidence>
<evidence type="ECO:0000256" key="7">
    <source>
        <dbReference type="ARBA" id="ARBA00023136"/>
    </source>
</evidence>